<accession>A0ABY5RRD5</accession>
<evidence type="ECO:0000313" key="3">
    <source>
        <dbReference type="Proteomes" id="UP001017257"/>
    </source>
</evidence>
<dbReference type="EMBL" id="CP102845">
    <property type="protein sequence ID" value="UVF19568.1"/>
    <property type="molecule type" value="Genomic_DNA"/>
</dbReference>
<keyword evidence="1" id="KW-0732">Signal</keyword>
<sequence>MIRAVSAALALAASMLASSALAAEWADDEAQADACERTLALLTTGKVDEAVDAIFLVAQPWDPRAVRARQEYAKLADSMRGFVRAGLDAVHRQNDSTIVRSHRRVSRPTLGERVIHVEQWEFDNGRKVYAGCVRWPNAAPGKGWVTEMEFGPDEAEVVERLGEKVRRMGAK</sequence>
<organism evidence="2 3">
    <name type="scientific">Microvirga terrae</name>
    <dbReference type="NCBI Taxonomy" id="2740529"/>
    <lineage>
        <taxon>Bacteria</taxon>
        <taxon>Pseudomonadati</taxon>
        <taxon>Pseudomonadota</taxon>
        <taxon>Alphaproteobacteria</taxon>
        <taxon>Hyphomicrobiales</taxon>
        <taxon>Methylobacteriaceae</taxon>
        <taxon>Microvirga</taxon>
    </lineage>
</organism>
<feature type="signal peptide" evidence="1">
    <location>
        <begin position="1"/>
        <end position="22"/>
    </location>
</feature>
<evidence type="ECO:0000313" key="2">
    <source>
        <dbReference type="EMBL" id="UVF19568.1"/>
    </source>
</evidence>
<protein>
    <recommendedName>
        <fullName evidence="4">Nuclear transport factor 2 family protein</fullName>
    </recommendedName>
</protein>
<keyword evidence="3" id="KW-1185">Reference proteome</keyword>
<feature type="chain" id="PRO_5047115528" description="Nuclear transport factor 2 family protein" evidence="1">
    <location>
        <begin position="23"/>
        <end position="171"/>
    </location>
</feature>
<reference evidence="2" key="1">
    <citation type="submission" date="2022-08" db="EMBL/GenBank/DDBJ databases">
        <title>Microvirga terrae sp. nov., isolated from soil.</title>
        <authorList>
            <person name="Kim K.H."/>
            <person name="Seo Y.L."/>
            <person name="Kim J.M."/>
            <person name="Lee J.K."/>
            <person name="Han D.M."/>
            <person name="Jeon C.O."/>
        </authorList>
    </citation>
    <scope>NUCLEOTIDE SEQUENCE</scope>
    <source>
        <strain evidence="2">R24</strain>
    </source>
</reference>
<gene>
    <name evidence="2" type="ORF">HPT29_024665</name>
</gene>
<dbReference type="Proteomes" id="UP001017257">
    <property type="component" value="Chromosome"/>
</dbReference>
<evidence type="ECO:0008006" key="4">
    <source>
        <dbReference type="Google" id="ProtNLM"/>
    </source>
</evidence>
<dbReference type="RefSeq" id="WP_173945453.1">
    <property type="nucleotide sequence ID" value="NZ_CP102845.1"/>
</dbReference>
<proteinExistence type="predicted"/>
<evidence type="ECO:0000256" key="1">
    <source>
        <dbReference type="SAM" id="SignalP"/>
    </source>
</evidence>
<name>A0ABY5RRD5_9HYPH</name>